<evidence type="ECO:0000313" key="2">
    <source>
        <dbReference type="Proteomes" id="UP001569963"/>
    </source>
</evidence>
<evidence type="ECO:0008006" key="3">
    <source>
        <dbReference type="Google" id="ProtNLM"/>
    </source>
</evidence>
<dbReference type="Gene3D" id="3.40.50.300">
    <property type="entry name" value="P-loop containing nucleotide triphosphate hydrolases"/>
    <property type="match status" value="1"/>
</dbReference>
<dbReference type="RefSeq" id="WP_371948763.1">
    <property type="nucleotide sequence ID" value="NZ_JAXCEI010000004.1"/>
</dbReference>
<name>A0ABV4Q7P7_9ACTN</name>
<dbReference type="Proteomes" id="UP001569963">
    <property type="component" value="Unassembled WGS sequence"/>
</dbReference>
<proteinExistence type="predicted"/>
<gene>
    <name evidence="1" type="ORF">SM611_09215</name>
</gene>
<protein>
    <recommendedName>
        <fullName evidence="3">Helicase C-terminal domain-containing protein</fullName>
    </recommendedName>
</protein>
<evidence type="ECO:0000313" key="1">
    <source>
        <dbReference type="EMBL" id="MFA1539108.1"/>
    </source>
</evidence>
<dbReference type="EMBL" id="JAXCEI010000004">
    <property type="protein sequence ID" value="MFA1539108.1"/>
    <property type="molecule type" value="Genomic_DNA"/>
</dbReference>
<sequence length="174" mass="17897">MSAEAAAAAAHLRRAAARERLKDVPVPKTSAKLRRMRALIGEAAADGGKVVVLPGFPEVLDAVREALGTFAPVTAGTPPGRRREIADAFAAASGHAVLPAEIGVDGLDPRGASMVIVCEPQEDPDLAAAMIGRVHGAGRAGPLLVHRLVAPGTVDERVADDPARVIRDERSAGS</sequence>
<reference evidence="1 2" key="1">
    <citation type="submission" date="2023-11" db="EMBL/GenBank/DDBJ databases">
        <title>Actinomadura monticuli sp. nov., isolated from volcanic ash.</title>
        <authorList>
            <person name="Lee S.D."/>
            <person name="Yang H."/>
            <person name="Kim I.S."/>
        </authorList>
    </citation>
    <scope>NUCLEOTIDE SEQUENCE [LARGE SCALE GENOMIC DNA]</scope>
    <source>
        <strain evidence="1 2">DLS-62</strain>
    </source>
</reference>
<organism evidence="1 2">
    <name type="scientific">Actinomadura monticuli</name>
    <dbReference type="NCBI Taxonomy" id="3097367"/>
    <lineage>
        <taxon>Bacteria</taxon>
        <taxon>Bacillati</taxon>
        <taxon>Actinomycetota</taxon>
        <taxon>Actinomycetes</taxon>
        <taxon>Streptosporangiales</taxon>
        <taxon>Thermomonosporaceae</taxon>
        <taxon>Actinomadura</taxon>
    </lineage>
</organism>
<comment type="caution">
    <text evidence="1">The sequence shown here is derived from an EMBL/GenBank/DDBJ whole genome shotgun (WGS) entry which is preliminary data.</text>
</comment>
<accession>A0ABV4Q7P7</accession>
<dbReference type="SUPFAM" id="SSF52540">
    <property type="entry name" value="P-loop containing nucleoside triphosphate hydrolases"/>
    <property type="match status" value="1"/>
</dbReference>
<dbReference type="InterPro" id="IPR027417">
    <property type="entry name" value="P-loop_NTPase"/>
</dbReference>
<keyword evidence="2" id="KW-1185">Reference proteome</keyword>